<dbReference type="HOGENOM" id="CLU_1068106_0_0_4"/>
<keyword evidence="3" id="KW-0614">Plasmid</keyword>
<dbReference type="RefSeq" id="WP_011254720.1">
    <property type="nucleotide sequence ID" value="NC_006823.1"/>
</dbReference>
<organism evidence="3 4">
    <name type="scientific">Aromatoleum aromaticum (strain DSM 19018 / LMG 30748 / EbN1)</name>
    <name type="common">Azoarcus sp. (strain EbN1)</name>
    <dbReference type="NCBI Taxonomy" id="76114"/>
    <lineage>
        <taxon>Bacteria</taxon>
        <taxon>Pseudomonadati</taxon>
        <taxon>Pseudomonadota</taxon>
        <taxon>Betaproteobacteria</taxon>
        <taxon>Rhodocyclales</taxon>
        <taxon>Rhodocyclaceae</taxon>
        <taxon>Aromatoleum</taxon>
    </lineage>
</organism>
<name>Q5NWV5_AROAE</name>
<feature type="domain" description="EAL" evidence="2">
    <location>
        <begin position="29"/>
        <end position="244"/>
    </location>
</feature>
<dbReference type="Pfam" id="PF00563">
    <property type="entry name" value="EAL"/>
    <property type="match status" value="1"/>
</dbReference>
<dbReference type="InterPro" id="IPR035919">
    <property type="entry name" value="EAL_sf"/>
</dbReference>
<gene>
    <name evidence="3" type="ORF">p1B275</name>
</gene>
<feature type="compositionally biased region" description="Basic and acidic residues" evidence="1">
    <location>
        <begin position="7"/>
        <end position="20"/>
    </location>
</feature>
<dbReference type="EMBL" id="CR555307">
    <property type="protein sequence ID" value="CAI10459.1"/>
    <property type="molecule type" value="Genomic_DNA"/>
</dbReference>
<geneLocation type="plasmid" evidence="4">
    <name>pAzo1</name>
</geneLocation>
<dbReference type="InterPro" id="IPR001633">
    <property type="entry name" value="EAL_dom"/>
</dbReference>
<protein>
    <recommendedName>
        <fullName evidence="2">EAL domain-containing protein</fullName>
    </recommendedName>
</protein>
<keyword evidence="4" id="KW-1185">Reference proteome</keyword>
<sequence length="260" mass="28997">MTTLQDLNKHGEYSAKAREQNSKLNLPTPRFYPVAYSGTMDLYGFEVALHSKKPSRTITTEPEDTELEREHASFIDLSTVSMLRNKLRKSSNPKRYRIFIDVSHHTITHSAGDYIIAMSALAREILRIVIKVDAEACSASINEFAHFCNKCKDREIFVCVDRAEEITEAAMEEIFEKFSPNMIRISGSSTLKPPIAQSTVKRVCAILENAKKHGATVLAHGIDNTLQRRNAQALGVQLIQGQAVTRHISNGTATVHTANT</sequence>
<accession>Q5NWV5</accession>
<evidence type="ECO:0000256" key="1">
    <source>
        <dbReference type="SAM" id="MobiDB-lite"/>
    </source>
</evidence>
<dbReference type="Proteomes" id="UP000006552">
    <property type="component" value="Plasmid 1"/>
</dbReference>
<dbReference type="SUPFAM" id="SSF141868">
    <property type="entry name" value="EAL domain-like"/>
    <property type="match status" value="1"/>
</dbReference>
<dbReference type="Gene3D" id="3.20.20.450">
    <property type="entry name" value="EAL domain"/>
    <property type="match status" value="1"/>
</dbReference>
<feature type="region of interest" description="Disordered" evidence="1">
    <location>
        <begin position="1"/>
        <end position="20"/>
    </location>
</feature>
<dbReference type="KEGG" id="eba:p1B275"/>
<dbReference type="AlphaFoldDB" id="Q5NWV5"/>
<evidence type="ECO:0000259" key="2">
    <source>
        <dbReference type="Pfam" id="PF00563"/>
    </source>
</evidence>
<reference evidence="3 4" key="1">
    <citation type="journal article" date="2005" name="Arch. Microbiol.">
        <title>The genome sequence of an anaerobic aromatic-degrading denitrifying bacterium, strain EbN1.</title>
        <authorList>
            <person name="Rabus R."/>
            <person name="Kube M."/>
            <person name="Heider J."/>
            <person name="Beck A."/>
            <person name="Heitmann K."/>
            <person name="Widdel F."/>
            <person name="Reinhardt R."/>
        </authorList>
    </citation>
    <scope>NUCLEOTIDE SEQUENCE [LARGE SCALE GENOMIC DNA]</scope>
    <source>
        <strain evidence="3 4">EbN1</strain>
        <plasmid evidence="4">Plasmid pAzo1</plasmid>
    </source>
</reference>
<evidence type="ECO:0000313" key="4">
    <source>
        <dbReference type="Proteomes" id="UP000006552"/>
    </source>
</evidence>
<proteinExistence type="predicted"/>
<evidence type="ECO:0000313" key="3">
    <source>
        <dbReference type="EMBL" id="CAI10459.1"/>
    </source>
</evidence>